<name>A0ABQ1HCP9_9GAMM</name>
<dbReference type="RefSeq" id="WP_188661321.1">
    <property type="nucleotide sequence ID" value="NZ_BMKC01000001.1"/>
</dbReference>
<protein>
    <submittedName>
        <fullName evidence="2">Uncharacterized protein</fullName>
    </submittedName>
</protein>
<feature type="transmembrane region" description="Helical" evidence="1">
    <location>
        <begin position="69"/>
        <end position="90"/>
    </location>
</feature>
<accession>A0ABQ1HCP9</accession>
<dbReference type="Proteomes" id="UP000623419">
    <property type="component" value="Unassembled WGS sequence"/>
</dbReference>
<evidence type="ECO:0000313" key="2">
    <source>
        <dbReference type="EMBL" id="GGA71276.1"/>
    </source>
</evidence>
<reference evidence="3" key="1">
    <citation type="journal article" date="2019" name="Int. J. Syst. Evol. Microbiol.">
        <title>The Global Catalogue of Microorganisms (GCM) 10K type strain sequencing project: providing services to taxonomists for standard genome sequencing and annotation.</title>
        <authorList>
            <consortium name="The Broad Institute Genomics Platform"/>
            <consortium name="The Broad Institute Genome Sequencing Center for Infectious Disease"/>
            <person name="Wu L."/>
            <person name="Ma J."/>
        </authorList>
    </citation>
    <scope>NUCLEOTIDE SEQUENCE [LARGE SCALE GENOMIC DNA]</scope>
    <source>
        <strain evidence="3">CGMCC 1.15905</strain>
    </source>
</reference>
<keyword evidence="1" id="KW-0472">Membrane</keyword>
<dbReference type="EMBL" id="BMKC01000001">
    <property type="protein sequence ID" value="GGA71276.1"/>
    <property type="molecule type" value="Genomic_DNA"/>
</dbReference>
<evidence type="ECO:0000256" key="1">
    <source>
        <dbReference type="SAM" id="Phobius"/>
    </source>
</evidence>
<proteinExistence type="predicted"/>
<comment type="caution">
    <text evidence="2">The sequence shown here is derived from an EMBL/GenBank/DDBJ whole genome shotgun (WGS) entry which is preliminary data.</text>
</comment>
<sequence length="176" mass="20078">MIGTNLAIRSWLSRHWFLPVALAVALGDLSSVYFAGWTDARLVEAALLFDFVVLLPCLYWWCYRRKGRAAVVQAVALACFAIWCTGKLIPNEHRYLIDSVGWLRYVGLAGLLALEIKLGIMVYKAVVFSGQSKSDAQQTFESEGMPPWAAKFMAFEASLWRKAWLFVQRVFRHKRK</sequence>
<feature type="transmembrane region" description="Helical" evidence="1">
    <location>
        <begin position="42"/>
        <end position="62"/>
    </location>
</feature>
<feature type="transmembrane region" description="Helical" evidence="1">
    <location>
        <begin position="16"/>
        <end position="36"/>
    </location>
</feature>
<organism evidence="2 3">
    <name type="scientific">Arenimonas soli</name>
    <dbReference type="NCBI Taxonomy" id="2269504"/>
    <lineage>
        <taxon>Bacteria</taxon>
        <taxon>Pseudomonadati</taxon>
        <taxon>Pseudomonadota</taxon>
        <taxon>Gammaproteobacteria</taxon>
        <taxon>Lysobacterales</taxon>
        <taxon>Lysobacteraceae</taxon>
        <taxon>Arenimonas</taxon>
    </lineage>
</organism>
<keyword evidence="3" id="KW-1185">Reference proteome</keyword>
<gene>
    <name evidence="2" type="ORF">GCM10011521_06740</name>
</gene>
<keyword evidence="1" id="KW-1133">Transmembrane helix</keyword>
<keyword evidence="1" id="KW-0812">Transmembrane</keyword>
<evidence type="ECO:0000313" key="3">
    <source>
        <dbReference type="Proteomes" id="UP000623419"/>
    </source>
</evidence>
<feature type="transmembrane region" description="Helical" evidence="1">
    <location>
        <begin position="102"/>
        <end position="123"/>
    </location>
</feature>